<dbReference type="Proteomes" id="UP000887565">
    <property type="component" value="Unplaced"/>
</dbReference>
<proteinExistence type="predicted"/>
<evidence type="ECO:0000256" key="4">
    <source>
        <dbReference type="PROSITE-ProRule" id="PRU00146"/>
    </source>
</evidence>
<dbReference type="SUPFAM" id="SSF57903">
    <property type="entry name" value="FYVE/PHD zinc finger"/>
    <property type="match status" value="1"/>
</dbReference>
<dbReference type="AlphaFoldDB" id="A0A915IYU8"/>
<evidence type="ECO:0000256" key="1">
    <source>
        <dbReference type="ARBA" id="ARBA00022723"/>
    </source>
</evidence>
<dbReference type="PROSITE" id="PS50016">
    <property type="entry name" value="ZF_PHD_2"/>
    <property type="match status" value="1"/>
</dbReference>
<keyword evidence="3" id="KW-0862">Zinc</keyword>
<evidence type="ECO:0000256" key="3">
    <source>
        <dbReference type="ARBA" id="ARBA00022833"/>
    </source>
</evidence>
<keyword evidence="1" id="KW-0479">Metal-binding</keyword>
<dbReference type="GO" id="GO:0008270">
    <property type="term" value="F:zinc ion binding"/>
    <property type="evidence" value="ECO:0007669"/>
    <property type="project" value="UniProtKB-KW"/>
</dbReference>
<evidence type="ECO:0000313" key="6">
    <source>
        <dbReference type="Proteomes" id="UP000887565"/>
    </source>
</evidence>
<sequence length="87" mass="9773">MGRKNSTTSSQAQLSCPCVLCKKTVNKDDQAIQCDYCQPWVHATCANISDAYYDSLEDSAQLCFCPICLPTAKNFLQLNKRFNDLEN</sequence>
<dbReference type="InterPro" id="IPR011011">
    <property type="entry name" value="Znf_FYVE_PHD"/>
</dbReference>
<reference evidence="7" key="1">
    <citation type="submission" date="2022-11" db="UniProtKB">
        <authorList>
            <consortium name="WormBaseParasite"/>
        </authorList>
    </citation>
    <scope>IDENTIFICATION</scope>
</reference>
<dbReference type="InterPro" id="IPR001965">
    <property type="entry name" value="Znf_PHD"/>
</dbReference>
<name>A0A915IYU8_ROMCU</name>
<dbReference type="Gene3D" id="3.30.40.10">
    <property type="entry name" value="Zinc/RING finger domain, C3HC4 (zinc finger)"/>
    <property type="match status" value="1"/>
</dbReference>
<evidence type="ECO:0000256" key="2">
    <source>
        <dbReference type="ARBA" id="ARBA00022771"/>
    </source>
</evidence>
<keyword evidence="6" id="KW-1185">Reference proteome</keyword>
<evidence type="ECO:0000313" key="7">
    <source>
        <dbReference type="WBParaSite" id="nRc.2.0.1.t18606-RA"/>
    </source>
</evidence>
<dbReference type="Pfam" id="PF00628">
    <property type="entry name" value="PHD"/>
    <property type="match status" value="1"/>
</dbReference>
<evidence type="ECO:0000259" key="5">
    <source>
        <dbReference type="PROSITE" id="PS50016"/>
    </source>
</evidence>
<dbReference type="InterPro" id="IPR019787">
    <property type="entry name" value="Znf_PHD-finger"/>
</dbReference>
<keyword evidence="2 4" id="KW-0863">Zinc-finger</keyword>
<protein>
    <submittedName>
        <fullName evidence="7">PHD-type domain-containing protein</fullName>
    </submittedName>
</protein>
<dbReference type="SMART" id="SM00249">
    <property type="entry name" value="PHD"/>
    <property type="match status" value="1"/>
</dbReference>
<organism evidence="6 7">
    <name type="scientific">Romanomermis culicivorax</name>
    <name type="common">Nematode worm</name>
    <dbReference type="NCBI Taxonomy" id="13658"/>
    <lineage>
        <taxon>Eukaryota</taxon>
        <taxon>Metazoa</taxon>
        <taxon>Ecdysozoa</taxon>
        <taxon>Nematoda</taxon>
        <taxon>Enoplea</taxon>
        <taxon>Dorylaimia</taxon>
        <taxon>Mermithida</taxon>
        <taxon>Mermithoidea</taxon>
        <taxon>Mermithidae</taxon>
        <taxon>Romanomermis</taxon>
    </lineage>
</organism>
<accession>A0A915IYU8</accession>
<dbReference type="InterPro" id="IPR013083">
    <property type="entry name" value="Znf_RING/FYVE/PHD"/>
</dbReference>
<dbReference type="WBParaSite" id="nRc.2.0.1.t18606-RA">
    <property type="protein sequence ID" value="nRc.2.0.1.t18606-RA"/>
    <property type="gene ID" value="nRc.2.0.1.g18606"/>
</dbReference>
<feature type="domain" description="PHD-type" evidence="5">
    <location>
        <begin position="15"/>
        <end position="71"/>
    </location>
</feature>